<keyword evidence="3" id="KW-1185">Reference proteome</keyword>
<feature type="region of interest" description="Disordered" evidence="1">
    <location>
        <begin position="1"/>
        <end position="26"/>
    </location>
</feature>
<evidence type="ECO:0000313" key="2">
    <source>
        <dbReference type="EMBL" id="MEE2035290.1"/>
    </source>
</evidence>
<evidence type="ECO:0000313" key="3">
    <source>
        <dbReference type="Proteomes" id="UP001331936"/>
    </source>
</evidence>
<comment type="caution">
    <text evidence="2">The sequence shown here is derived from an EMBL/GenBank/DDBJ whole genome shotgun (WGS) entry which is preliminary data.</text>
</comment>
<sequence>YANWARSRTQLSSARRWKSARTSRAADVVSEAAPRSAMVSSALGRHTGKARLKATTTTRNLKTLRKLT</sequence>
<organism evidence="2 3">
    <name type="scientific">Rhodococcus chondri</name>
    <dbReference type="NCBI Taxonomy" id="3065941"/>
    <lineage>
        <taxon>Bacteria</taxon>
        <taxon>Bacillati</taxon>
        <taxon>Actinomycetota</taxon>
        <taxon>Actinomycetes</taxon>
        <taxon>Mycobacteriales</taxon>
        <taxon>Nocardiaceae</taxon>
        <taxon>Rhodococcus</taxon>
    </lineage>
</organism>
<reference evidence="2 3" key="1">
    <citation type="submission" date="2023-08" db="EMBL/GenBank/DDBJ databases">
        <authorList>
            <person name="Girao M."/>
            <person name="Carvalho M.F."/>
        </authorList>
    </citation>
    <scope>NUCLEOTIDE SEQUENCE [LARGE SCALE GENOMIC DNA]</scope>
    <source>
        <strain evidence="2 3">CC-R104</strain>
    </source>
</reference>
<protein>
    <recommendedName>
        <fullName evidence="4">Transposase</fullName>
    </recommendedName>
</protein>
<evidence type="ECO:0008006" key="4">
    <source>
        <dbReference type="Google" id="ProtNLM"/>
    </source>
</evidence>
<dbReference type="EMBL" id="JAUZMZ010000273">
    <property type="protein sequence ID" value="MEE2035290.1"/>
    <property type="molecule type" value="Genomic_DNA"/>
</dbReference>
<proteinExistence type="predicted"/>
<accession>A0ABU7JZH0</accession>
<feature type="compositionally biased region" description="Polar residues" evidence="1">
    <location>
        <begin position="1"/>
        <end position="13"/>
    </location>
</feature>
<dbReference type="Proteomes" id="UP001331936">
    <property type="component" value="Unassembled WGS sequence"/>
</dbReference>
<name>A0ABU7JZH0_9NOCA</name>
<evidence type="ECO:0000256" key="1">
    <source>
        <dbReference type="SAM" id="MobiDB-lite"/>
    </source>
</evidence>
<gene>
    <name evidence="2" type="ORF">Q8814_24820</name>
</gene>
<feature type="non-terminal residue" evidence="2">
    <location>
        <position position="1"/>
    </location>
</feature>